<dbReference type="Gene3D" id="1.20.5.4770">
    <property type="match status" value="1"/>
</dbReference>
<dbReference type="GO" id="GO:0003677">
    <property type="term" value="F:DNA binding"/>
    <property type="evidence" value="ECO:0007669"/>
    <property type="project" value="InterPro"/>
</dbReference>
<dbReference type="Pfam" id="PF01754">
    <property type="entry name" value="zf-A20"/>
    <property type="match status" value="1"/>
</dbReference>
<reference evidence="9 10" key="1">
    <citation type="journal article" date="2022" name="Hortic Res">
        <title>The genome of Dioscorea zingiberensis sheds light on the biosynthesis, origin and evolution of the medicinally important diosgenin saponins.</title>
        <authorList>
            <person name="Li Y."/>
            <person name="Tan C."/>
            <person name="Li Z."/>
            <person name="Guo J."/>
            <person name="Li S."/>
            <person name="Chen X."/>
            <person name="Wang C."/>
            <person name="Dai X."/>
            <person name="Yang H."/>
            <person name="Song W."/>
            <person name="Hou L."/>
            <person name="Xu J."/>
            <person name="Tong Z."/>
            <person name="Xu A."/>
            <person name="Yuan X."/>
            <person name="Wang W."/>
            <person name="Yang Q."/>
            <person name="Chen L."/>
            <person name="Sun Z."/>
            <person name="Wang K."/>
            <person name="Pan B."/>
            <person name="Chen J."/>
            <person name="Bao Y."/>
            <person name="Liu F."/>
            <person name="Qi X."/>
            <person name="Gang D.R."/>
            <person name="Wen J."/>
            <person name="Li J."/>
        </authorList>
    </citation>
    <scope>NUCLEOTIDE SEQUENCE [LARGE SCALE GENOMIC DNA]</scope>
    <source>
        <strain evidence="9">Dzin_1.0</strain>
    </source>
</reference>
<evidence type="ECO:0000256" key="1">
    <source>
        <dbReference type="ARBA" id="ARBA00003732"/>
    </source>
</evidence>
<dbReference type="GO" id="GO:0008270">
    <property type="term" value="F:zinc ion binding"/>
    <property type="evidence" value="ECO:0007669"/>
    <property type="project" value="UniProtKB-KW"/>
</dbReference>
<dbReference type="InterPro" id="IPR035896">
    <property type="entry name" value="AN1-like_Znf"/>
</dbReference>
<protein>
    <submittedName>
        <fullName evidence="9">Uncharacterized protein</fullName>
    </submittedName>
</protein>
<evidence type="ECO:0000259" key="8">
    <source>
        <dbReference type="PROSITE" id="PS51039"/>
    </source>
</evidence>
<evidence type="ECO:0000256" key="2">
    <source>
        <dbReference type="ARBA" id="ARBA00022723"/>
    </source>
</evidence>
<sequence length="141" mass="15661">MSNENCSKYAAVPCAKHCGFFGCPETRNLCSKCYKDEILLSVKASIQKVDAQEKDREAKTVTSELSDVKEEITTSKKVSTRCLICKKKVGLIGFSCRCDGLFCSSHRYAEQHQCPYDFKSVGQKAIAEENPIVKSSKFGTI</sequence>
<name>A0A9D5BT63_9LILI</name>
<dbReference type="SUPFAM" id="SSF57716">
    <property type="entry name" value="Glucocorticoid receptor-like (DNA-binding domain)"/>
    <property type="match status" value="1"/>
</dbReference>
<keyword evidence="4" id="KW-0862">Zinc</keyword>
<comment type="caution">
    <text evidence="9">The sequence shown here is derived from an EMBL/GenBank/DDBJ whole genome shotgun (WGS) entry which is preliminary data.</text>
</comment>
<keyword evidence="3 6" id="KW-0863">Zinc-finger</keyword>
<keyword evidence="5" id="KW-0346">Stress response</keyword>
<evidence type="ECO:0000259" key="7">
    <source>
        <dbReference type="PROSITE" id="PS51036"/>
    </source>
</evidence>
<organism evidence="9 10">
    <name type="scientific">Dioscorea zingiberensis</name>
    <dbReference type="NCBI Taxonomy" id="325984"/>
    <lineage>
        <taxon>Eukaryota</taxon>
        <taxon>Viridiplantae</taxon>
        <taxon>Streptophyta</taxon>
        <taxon>Embryophyta</taxon>
        <taxon>Tracheophyta</taxon>
        <taxon>Spermatophyta</taxon>
        <taxon>Magnoliopsida</taxon>
        <taxon>Liliopsida</taxon>
        <taxon>Dioscoreales</taxon>
        <taxon>Dioscoreaceae</taxon>
        <taxon>Dioscorea</taxon>
    </lineage>
</organism>
<dbReference type="OrthoDB" id="428577at2759"/>
<evidence type="ECO:0000256" key="6">
    <source>
        <dbReference type="PROSITE-ProRule" id="PRU00449"/>
    </source>
</evidence>
<accession>A0A9D5BT63</accession>
<dbReference type="InterPro" id="IPR002653">
    <property type="entry name" value="Znf_A20"/>
</dbReference>
<gene>
    <name evidence="9" type="ORF">J5N97_001746</name>
</gene>
<evidence type="ECO:0000256" key="3">
    <source>
        <dbReference type="ARBA" id="ARBA00022771"/>
    </source>
</evidence>
<feature type="domain" description="A20-type" evidence="7">
    <location>
        <begin position="8"/>
        <end position="42"/>
    </location>
</feature>
<comment type="function">
    <text evidence="1">May be involved in environmental stress response.</text>
</comment>
<proteinExistence type="predicted"/>
<dbReference type="FunFam" id="4.10.1110.10:FF:000001">
    <property type="entry name" value="Zinc finger AN1-type containing 6"/>
    <property type="match status" value="1"/>
</dbReference>
<keyword evidence="10" id="KW-1185">Reference proteome</keyword>
<dbReference type="SMART" id="SM00154">
    <property type="entry name" value="ZnF_AN1"/>
    <property type="match status" value="1"/>
</dbReference>
<dbReference type="EMBL" id="JAGGNH010000082">
    <property type="protein sequence ID" value="KAJ0960419.1"/>
    <property type="molecule type" value="Genomic_DNA"/>
</dbReference>
<dbReference type="PANTHER" id="PTHR10634">
    <property type="entry name" value="AN1-TYPE ZINC FINGER PROTEIN"/>
    <property type="match status" value="1"/>
</dbReference>
<dbReference type="Gene3D" id="4.10.1110.10">
    <property type="entry name" value="AN1-like Zinc finger"/>
    <property type="match status" value="1"/>
</dbReference>
<dbReference type="Proteomes" id="UP001085076">
    <property type="component" value="Unassembled WGS sequence"/>
</dbReference>
<evidence type="ECO:0000313" key="9">
    <source>
        <dbReference type="EMBL" id="KAJ0960419.1"/>
    </source>
</evidence>
<evidence type="ECO:0000256" key="5">
    <source>
        <dbReference type="ARBA" id="ARBA00023016"/>
    </source>
</evidence>
<evidence type="ECO:0000313" key="10">
    <source>
        <dbReference type="Proteomes" id="UP001085076"/>
    </source>
</evidence>
<dbReference type="InterPro" id="IPR050652">
    <property type="entry name" value="AN1_A20_ZnFinger"/>
</dbReference>
<dbReference type="PROSITE" id="PS51036">
    <property type="entry name" value="ZF_A20"/>
    <property type="match status" value="1"/>
</dbReference>
<dbReference type="PANTHER" id="PTHR10634:SF149">
    <property type="entry name" value="AN1-TYPE DOMAIN-CONTAINING PROTEIN-RELATED"/>
    <property type="match status" value="1"/>
</dbReference>
<dbReference type="InterPro" id="IPR000058">
    <property type="entry name" value="Znf_AN1"/>
</dbReference>
<feature type="domain" description="AN1-type" evidence="8">
    <location>
        <begin position="76"/>
        <end position="122"/>
    </location>
</feature>
<dbReference type="Pfam" id="PF01428">
    <property type="entry name" value="zf-AN1"/>
    <property type="match status" value="1"/>
</dbReference>
<dbReference type="AlphaFoldDB" id="A0A9D5BT63"/>
<dbReference type="SMART" id="SM00259">
    <property type="entry name" value="ZnF_A20"/>
    <property type="match status" value="1"/>
</dbReference>
<dbReference type="SUPFAM" id="SSF118310">
    <property type="entry name" value="AN1-like Zinc finger"/>
    <property type="match status" value="1"/>
</dbReference>
<dbReference type="PROSITE" id="PS51039">
    <property type="entry name" value="ZF_AN1"/>
    <property type="match status" value="1"/>
</dbReference>
<evidence type="ECO:0000256" key="4">
    <source>
        <dbReference type="ARBA" id="ARBA00022833"/>
    </source>
</evidence>
<keyword evidence="2" id="KW-0479">Metal-binding</keyword>